<keyword evidence="3" id="KW-0677">Repeat</keyword>
<dbReference type="GO" id="GO:0005634">
    <property type="term" value="C:nucleus"/>
    <property type="evidence" value="ECO:0007669"/>
    <property type="project" value="UniProtKB-SubCell"/>
</dbReference>
<gene>
    <name evidence="11" type="ORF">FSP39_007112</name>
</gene>
<feature type="region of interest" description="Disordered" evidence="9">
    <location>
        <begin position="340"/>
        <end position="374"/>
    </location>
</feature>
<dbReference type="GO" id="GO:0003700">
    <property type="term" value="F:DNA-binding transcription factor activity"/>
    <property type="evidence" value="ECO:0007669"/>
    <property type="project" value="TreeGrafter"/>
</dbReference>
<feature type="compositionally biased region" description="Acidic residues" evidence="9">
    <location>
        <begin position="184"/>
        <end position="195"/>
    </location>
</feature>
<dbReference type="Gene3D" id="3.30.160.60">
    <property type="entry name" value="Classic Zinc Finger"/>
    <property type="match status" value="4"/>
</dbReference>
<dbReference type="Proteomes" id="UP001186944">
    <property type="component" value="Unassembled WGS sequence"/>
</dbReference>
<feature type="compositionally biased region" description="Acidic residues" evidence="9">
    <location>
        <begin position="159"/>
        <end position="170"/>
    </location>
</feature>
<protein>
    <recommendedName>
        <fullName evidence="10">C2H2-type domain-containing protein</fullName>
    </recommendedName>
</protein>
<feature type="non-terminal residue" evidence="11">
    <location>
        <position position="1"/>
    </location>
</feature>
<feature type="domain" description="C2H2-type" evidence="10">
    <location>
        <begin position="6"/>
        <end position="34"/>
    </location>
</feature>
<feature type="domain" description="C2H2-type" evidence="10">
    <location>
        <begin position="98"/>
        <end position="126"/>
    </location>
</feature>
<dbReference type="AlphaFoldDB" id="A0AA88XZ74"/>
<dbReference type="Pfam" id="PF13894">
    <property type="entry name" value="zf-C2H2_4"/>
    <property type="match status" value="1"/>
</dbReference>
<evidence type="ECO:0000256" key="8">
    <source>
        <dbReference type="PROSITE-ProRule" id="PRU00042"/>
    </source>
</evidence>
<keyword evidence="5" id="KW-0862">Zinc</keyword>
<sequence length="374" mass="42934">SDERPYECTICFSRFKRGHQLKMHVQSLHSDEAKFQCEICGRRFKRKDKLSCHYRSHTDDHPYMCTECGNVFKWKHHVKRHMMTVHQNIKRKESMKRHPCHICGKSFTWGHHVKRHLRNVHQVDTSNMGKFSNQEYRHRMIADINAAFPKTTDDRDGSIEEEGMDVDSEGNDSKNYGAYAEKGDESDDYDEDESIDDNKDYAAPDSRTSLEESNEKLRQLAEAVCREAESLLLQNSMTKDKIRKEDQPVGTEDTTESCPQNPEGTISKEPEKTERNEHKEEHSLQNPVVTEITSKEPQITAEKSSLQSPVTIDISSKVAQPSEGYIHMTESCRQNPVTIDTSSQVHVRQPTGGNTDMANTGQQNPIVTYDDKES</sequence>
<dbReference type="PANTHER" id="PTHR24404">
    <property type="entry name" value="ZINC FINGER PROTEIN"/>
    <property type="match status" value="1"/>
</dbReference>
<feature type="region of interest" description="Disordered" evidence="9">
    <location>
        <begin position="236"/>
        <end position="291"/>
    </location>
</feature>
<evidence type="ECO:0000313" key="12">
    <source>
        <dbReference type="Proteomes" id="UP001186944"/>
    </source>
</evidence>
<feature type="compositionally biased region" description="Basic and acidic residues" evidence="9">
    <location>
        <begin position="266"/>
        <end position="283"/>
    </location>
</feature>
<evidence type="ECO:0000256" key="4">
    <source>
        <dbReference type="ARBA" id="ARBA00022771"/>
    </source>
</evidence>
<reference evidence="11" key="1">
    <citation type="submission" date="2019-08" db="EMBL/GenBank/DDBJ databases">
        <title>The improved chromosome-level genome for the pearl oyster Pinctada fucata martensii using PacBio sequencing and Hi-C.</title>
        <authorList>
            <person name="Zheng Z."/>
        </authorList>
    </citation>
    <scope>NUCLEOTIDE SEQUENCE</scope>
    <source>
        <strain evidence="11">ZZ-2019</strain>
        <tissue evidence="11">Adductor muscle</tissue>
    </source>
</reference>
<feature type="compositionally biased region" description="Basic and acidic residues" evidence="9">
    <location>
        <begin position="238"/>
        <end position="247"/>
    </location>
</feature>
<feature type="compositionally biased region" description="Basic and acidic residues" evidence="9">
    <location>
        <begin position="196"/>
        <end position="214"/>
    </location>
</feature>
<dbReference type="PANTHER" id="PTHR24404:SF114">
    <property type="entry name" value="KLUMPFUSS, ISOFORM B-RELATED"/>
    <property type="match status" value="1"/>
</dbReference>
<keyword evidence="6" id="KW-0238">DNA-binding</keyword>
<dbReference type="GO" id="GO:0008270">
    <property type="term" value="F:zinc ion binding"/>
    <property type="evidence" value="ECO:0007669"/>
    <property type="project" value="UniProtKB-KW"/>
</dbReference>
<evidence type="ECO:0000256" key="6">
    <source>
        <dbReference type="ARBA" id="ARBA00023125"/>
    </source>
</evidence>
<dbReference type="GO" id="GO:0000978">
    <property type="term" value="F:RNA polymerase II cis-regulatory region sequence-specific DNA binding"/>
    <property type="evidence" value="ECO:0007669"/>
    <property type="project" value="TreeGrafter"/>
</dbReference>
<organism evidence="11 12">
    <name type="scientific">Pinctada imbricata</name>
    <name type="common">Atlantic pearl-oyster</name>
    <name type="synonym">Pinctada martensii</name>
    <dbReference type="NCBI Taxonomy" id="66713"/>
    <lineage>
        <taxon>Eukaryota</taxon>
        <taxon>Metazoa</taxon>
        <taxon>Spiralia</taxon>
        <taxon>Lophotrochozoa</taxon>
        <taxon>Mollusca</taxon>
        <taxon>Bivalvia</taxon>
        <taxon>Autobranchia</taxon>
        <taxon>Pteriomorphia</taxon>
        <taxon>Pterioida</taxon>
        <taxon>Pterioidea</taxon>
        <taxon>Pteriidae</taxon>
        <taxon>Pinctada</taxon>
    </lineage>
</organism>
<evidence type="ECO:0000256" key="9">
    <source>
        <dbReference type="SAM" id="MobiDB-lite"/>
    </source>
</evidence>
<name>A0AA88XZ74_PINIB</name>
<keyword evidence="12" id="KW-1185">Reference proteome</keyword>
<proteinExistence type="predicted"/>
<dbReference type="EMBL" id="VSWD01000008">
    <property type="protein sequence ID" value="KAK3094855.1"/>
    <property type="molecule type" value="Genomic_DNA"/>
</dbReference>
<evidence type="ECO:0000256" key="2">
    <source>
        <dbReference type="ARBA" id="ARBA00022723"/>
    </source>
</evidence>
<dbReference type="PROSITE" id="PS50157">
    <property type="entry name" value="ZINC_FINGER_C2H2_2"/>
    <property type="match status" value="4"/>
</dbReference>
<keyword evidence="4 8" id="KW-0863">Zinc-finger</keyword>
<comment type="caution">
    <text evidence="11">The sequence shown here is derived from an EMBL/GenBank/DDBJ whole genome shotgun (WGS) entry which is preliminary data.</text>
</comment>
<evidence type="ECO:0000259" key="10">
    <source>
        <dbReference type="PROSITE" id="PS50157"/>
    </source>
</evidence>
<keyword evidence="2" id="KW-0479">Metal-binding</keyword>
<dbReference type="InterPro" id="IPR036236">
    <property type="entry name" value="Znf_C2H2_sf"/>
</dbReference>
<evidence type="ECO:0000256" key="3">
    <source>
        <dbReference type="ARBA" id="ARBA00022737"/>
    </source>
</evidence>
<dbReference type="SUPFAM" id="SSF57667">
    <property type="entry name" value="beta-beta-alpha zinc fingers"/>
    <property type="match status" value="3"/>
</dbReference>
<dbReference type="InterPro" id="IPR013087">
    <property type="entry name" value="Znf_C2H2_type"/>
</dbReference>
<comment type="subcellular location">
    <subcellularLocation>
        <location evidence="1">Nucleus</location>
    </subcellularLocation>
</comment>
<dbReference type="InterPro" id="IPR050589">
    <property type="entry name" value="Ikaros_C2H2-ZF"/>
</dbReference>
<evidence type="ECO:0000256" key="1">
    <source>
        <dbReference type="ARBA" id="ARBA00004123"/>
    </source>
</evidence>
<dbReference type="SMART" id="SM00355">
    <property type="entry name" value="ZnF_C2H2"/>
    <property type="match status" value="4"/>
</dbReference>
<keyword evidence="7" id="KW-0539">Nucleus</keyword>
<dbReference type="GO" id="GO:0006357">
    <property type="term" value="P:regulation of transcription by RNA polymerase II"/>
    <property type="evidence" value="ECO:0007669"/>
    <property type="project" value="TreeGrafter"/>
</dbReference>
<feature type="region of interest" description="Disordered" evidence="9">
    <location>
        <begin position="147"/>
        <end position="214"/>
    </location>
</feature>
<feature type="compositionally biased region" description="Polar residues" evidence="9">
    <location>
        <begin position="340"/>
        <end position="366"/>
    </location>
</feature>
<evidence type="ECO:0000256" key="5">
    <source>
        <dbReference type="ARBA" id="ARBA00022833"/>
    </source>
</evidence>
<evidence type="ECO:0000313" key="11">
    <source>
        <dbReference type="EMBL" id="KAK3094855.1"/>
    </source>
</evidence>
<feature type="domain" description="C2H2-type" evidence="10">
    <location>
        <begin position="63"/>
        <end position="91"/>
    </location>
</feature>
<feature type="domain" description="C2H2-type" evidence="10">
    <location>
        <begin position="35"/>
        <end position="62"/>
    </location>
</feature>
<dbReference type="FunFam" id="3.30.160.60:FF:000145">
    <property type="entry name" value="Zinc finger protein 574"/>
    <property type="match status" value="1"/>
</dbReference>
<evidence type="ECO:0000256" key="7">
    <source>
        <dbReference type="ARBA" id="ARBA00023242"/>
    </source>
</evidence>
<accession>A0AA88XZ74</accession>
<dbReference type="PROSITE" id="PS00028">
    <property type="entry name" value="ZINC_FINGER_C2H2_1"/>
    <property type="match status" value="4"/>
</dbReference>